<dbReference type="AlphaFoldDB" id="A0A6A6D631"/>
<evidence type="ECO:0000313" key="2">
    <source>
        <dbReference type="Proteomes" id="UP000800200"/>
    </source>
</evidence>
<sequence>MMWFSAVYAHPDKVELPFKLMSYTLYNILWNAQRQTFGDSRNQSSWSTS</sequence>
<dbReference type="EMBL" id="ML994768">
    <property type="protein sequence ID" value="KAF2174817.1"/>
    <property type="molecule type" value="Genomic_DNA"/>
</dbReference>
<protein>
    <submittedName>
        <fullName evidence="1">Uncharacterized protein</fullName>
    </submittedName>
</protein>
<organism evidence="1 2">
    <name type="scientific">Zopfia rhizophila CBS 207.26</name>
    <dbReference type="NCBI Taxonomy" id="1314779"/>
    <lineage>
        <taxon>Eukaryota</taxon>
        <taxon>Fungi</taxon>
        <taxon>Dikarya</taxon>
        <taxon>Ascomycota</taxon>
        <taxon>Pezizomycotina</taxon>
        <taxon>Dothideomycetes</taxon>
        <taxon>Dothideomycetes incertae sedis</taxon>
        <taxon>Zopfiaceae</taxon>
        <taxon>Zopfia</taxon>
    </lineage>
</organism>
<accession>A0A6A6D631</accession>
<proteinExistence type="predicted"/>
<dbReference type="Proteomes" id="UP000800200">
    <property type="component" value="Unassembled WGS sequence"/>
</dbReference>
<gene>
    <name evidence="1" type="ORF">K469DRAFT_769610</name>
</gene>
<keyword evidence="2" id="KW-1185">Reference proteome</keyword>
<reference evidence="1" key="1">
    <citation type="journal article" date="2020" name="Stud. Mycol.">
        <title>101 Dothideomycetes genomes: a test case for predicting lifestyles and emergence of pathogens.</title>
        <authorList>
            <person name="Haridas S."/>
            <person name="Albert R."/>
            <person name="Binder M."/>
            <person name="Bloem J."/>
            <person name="Labutti K."/>
            <person name="Salamov A."/>
            <person name="Andreopoulos B."/>
            <person name="Baker S."/>
            <person name="Barry K."/>
            <person name="Bills G."/>
            <person name="Bluhm B."/>
            <person name="Cannon C."/>
            <person name="Castanera R."/>
            <person name="Culley D."/>
            <person name="Daum C."/>
            <person name="Ezra D."/>
            <person name="Gonzalez J."/>
            <person name="Henrissat B."/>
            <person name="Kuo A."/>
            <person name="Liang C."/>
            <person name="Lipzen A."/>
            <person name="Lutzoni F."/>
            <person name="Magnuson J."/>
            <person name="Mondo S."/>
            <person name="Nolan M."/>
            <person name="Ohm R."/>
            <person name="Pangilinan J."/>
            <person name="Park H.-J."/>
            <person name="Ramirez L."/>
            <person name="Alfaro M."/>
            <person name="Sun H."/>
            <person name="Tritt A."/>
            <person name="Yoshinaga Y."/>
            <person name="Zwiers L.-H."/>
            <person name="Turgeon B."/>
            <person name="Goodwin S."/>
            <person name="Spatafora J."/>
            <person name="Crous P."/>
            <person name="Grigoriev I."/>
        </authorList>
    </citation>
    <scope>NUCLEOTIDE SEQUENCE</scope>
    <source>
        <strain evidence="1">CBS 207.26</strain>
    </source>
</reference>
<name>A0A6A6D631_9PEZI</name>
<evidence type="ECO:0000313" key="1">
    <source>
        <dbReference type="EMBL" id="KAF2174817.1"/>
    </source>
</evidence>